<dbReference type="PANTHER" id="PTHR34615">
    <property type="entry name" value="PX DOMAIN-CONTAINING PROTEIN"/>
    <property type="match status" value="1"/>
</dbReference>
<organism evidence="1 2">
    <name type="scientific">Porites evermanni</name>
    <dbReference type="NCBI Taxonomy" id="104178"/>
    <lineage>
        <taxon>Eukaryota</taxon>
        <taxon>Metazoa</taxon>
        <taxon>Cnidaria</taxon>
        <taxon>Anthozoa</taxon>
        <taxon>Hexacorallia</taxon>
        <taxon>Scleractinia</taxon>
        <taxon>Fungiina</taxon>
        <taxon>Poritidae</taxon>
        <taxon>Porites</taxon>
    </lineage>
</organism>
<comment type="caution">
    <text evidence="1">The sequence shown here is derived from an EMBL/GenBank/DDBJ whole genome shotgun (WGS) entry which is preliminary data.</text>
</comment>
<dbReference type="PANTHER" id="PTHR34615:SF1">
    <property type="entry name" value="PX DOMAIN-CONTAINING PROTEIN"/>
    <property type="match status" value="1"/>
</dbReference>
<name>A0ABN8NDF0_9CNID</name>
<evidence type="ECO:0000313" key="2">
    <source>
        <dbReference type="Proteomes" id="UP001159427"/>
    </source>
</evidence>
<dbReference type="EMBL" id="CALNXI010000779">
    <property type="protein sequence ID" value="CAH3046431.1"/>
    <property type="molecule type" value="Genomic_DNA"/>
</dbReference>
<evidence type="ECO:0000313" key="1">
    <source>
        <dbReference type="EMBL" id="CAH3046431.1"/>
    </source>
</evidence>
<sequence>MASLKTTREALFIGHATGFITDAEFLLLHQENSSDNLDFPYDNYPRVSLQDQSEADCKANFRLEKHHVGRLVDALQIPAIFKCDQGTICEGLEGLCILLNRFAFPCLFSDMIPIFGRPVPELCMTNNTVIDWVYNHHRHRIMDWNPNVLSPIQLENYAEAVFNKGAALRNCFGFVDGTVRPISRPDENQRVVYNGHK</sequence>
<protein>
    <submittedName>
        <fullName evidence="1">Uncharacterized protein</fullName>
    </submittedName>
</protein>
<accession>A0ABN8NDF0</accession>
<keyword evidence="2" id="KW-1185">Reference proteome</keyword>
<dbReference type="Proteomes" id="UP001159427">
    <property type="component" value="Unassembled WGS sequence"/>
</dbReference>
<proteinExistence type="predicted"/>
<reference evidence="1 2" key="1">
    <citation type="submission" date="2022-05" db="EMBL/GenBank/DDBJ databases">
        <authorList>
            <consortium name="Genoscope - CEA"/>
            <person name="William W."/>
        </authorList>
    </citation>
    <scope>NUCLEOTIDE SEQUENCE [LARGE SCALE GENOMIC DNA]</scope>
</reference>
<gene>
    <name evidence="1" type="ORF">PEVE_00041235</name>
</gene>